<feature type="region of interest" description="Disordered" evidence="1">
    <location>
        <begin position="1"/>
        <end position="121"/>
    </location>
</feature>
<keyword evidence="5" id="KW-1185">Reference proteome</keyword>
<feature type="compositionally biased region" description="Low complexity" evidence="1">
    <location>
        <begin position="45"/>
        <end position="85"/>
    </location>
</feature>
<feature type="compositionally biased region" description="Basic and acidic residues" evidence="1">
    <location>
        <begin position="12"/>
        <end position="28"/>
    </location>
</feature>
<feature type="transmembrane region" description="Helical" evidence="2">
    <location>
        <begin position="183"/>
        <end position="213"/>
    </location>
</feature>
<evidence type="ECO:0000313" key="5">
    <source>
        <dbReference type="Proteomes" id="UP001202922"/>
    </source>
</evidence>
<accession>A0ABS9U6U5</accession>
<dbReference type="EMBL" id="JAKZBV010000001">
    <property type="protein sequence ID" value="MCH6472232.1"/>
    <property type="molecule type" value="Genomic_DNA"/>
</dbReference>
<evidence type="ECO:0000256" key="1">
    <source>
        <dbReference type="SAM" id="MobiDB-lite"/>
    </source>
</evidence>
<evidence type="ECO:0000256" key="2">
    <source>
        <dbReference type="SAM" id="Phobius"/>
    </source>
</evidence>
<proteinExistence type="predicted"/>
<protein>
    <submittedName>
        <fullName evidence="4">DUF4190 domain-containing protein</fullName>
    </submittedName>
</protein>
<keyword evidence="2" id="KW-1133">Transmembrane helix</keyword>
<gene>
    <name evidence="4" type="ORF">L0M17_20075</name>
</gene>
<name>A0ABS9U6U5_9MICC</name>
<dbReference type="Pfam" id="PF13828">
    <property type="entry name" value="DUF4190"/>
    <property type="match status" value="1"/>
</dbReference>
<dbReference type="InterPro" id="IPR025241">
    <property type="entry name" value="DUF4190"/>
</dbReference>
<organism evidence="4 5">
    <name type="scientific">Sinomonas terrae</name>
    <dbReference type="NCBI Taxonomy" id="2908838"/>
    <lineage>
        <taxon>Bacteria</taxon>
        <taxon>Bacillati</taxon>
        <taxon>Actinomycetota</taxon>
        <taxon>Actinomycetes</taxon>
        <taxon>Micrococcales</taxon>
        <taxon>Micrococcaceae</taxon>
        <taxon>Sinomonas</taxon>
    </lineage>
</organism>
<sequence>MSESNEGPDQGESPREPADERPTEPISREHRHATRPIPPVPQAPSVPGASASPYGTSGPYSQGPYGQGPYSPNPYSQSPYSQNPYGTSPYGTSPYGTSPYAPGGQNQSAPPPYGQEYPPSYGYQQPQYPQPYSYAQPEPRTLSIVSMVCGIASLLGFGFLLLPQLAAIVLGHLALSREPAGRGFAIAGLATGYFCLLVSIVVIAFLVIGIASISQYSYNY</sequence>
<dbReference type="Proteomes" id="UP001202922">
    <property type="component" value="Unassembled WGS sequence"/>
</dbReference>
<keyword evidence="2" id="KW-0812">Transmembrane</keyword>
<keyword evidence="2" id="KW-0472">Membrane</keyword>
<feature type="domain" description="DUF4190" evidence="3">
    <location>
        <begin position="142"/>
        <end position="201"/>
    </location>
</feature>
<evidence type="ECO:0000259" key="3">
    <source>
        <dbReference type="Pfam" id="PF13828"/>
    </source>
</evidence>
<dbReference type="RefSeq" id="WP_241056130.1">
    <property type="nucleotide sequence ID" value="NZ_JAKZBV010000001.1"/>
</dbReference>
<feature type="transmembrane region" description="Helical" evidence="2">
    <location>
        <begin position="144"/>
        <end position="171"/>
    </location>
</feature>
<evidence type="ECO:0000313" key="4">
    <source>
        <dbReference type="EMBL" id="MCH6472232.1"/>
    </source>
</evidence>
<comment type="caution">
    <text evidence="4">The sequence shown here is derived from an EMBL/GenBank/DDBJ whole genome shotgun (WGS) entry which is preliminary data.</text>
</comment>
<reference evidence="4 5" key="1">
    <citation type="submission" date="2022-03" db="EMBL/GenBank/DDBJ databases">
        <title>Sinomonas sp. isolated from a soil.</title>
        <authorList>
            <person name="Han J."/>
            <person name="Kim D.-U."/>
        </authorList>
    </citation>
    <scope>NUCLEOTIDE SEQUENCE [LARGE SCALE GENOMIC DNA]</scope>
    <source>
        <strain evidence="4 5">5-5</strain>
    </source>
</reference>